<reference evidence="3 4" key="1">
    <citation type="submission" date="2018-10" db="EMBL/GenBank/DDBJ databases">
        <title>Genome assembly for a Yunnan-Guizhou Plateau 3E fish, Anabarilius grahami (Regan), and its evolutionary and genetic applications.</title>
        <authorList>
            <person name="Jiang W."/>
        </authorList>
    </citation>
    <scope>NUCLEOTIDE SEQUENCE [LARGE SCALE GENOMIC DNA]</scope>
    <source>
        <strain evidence="3">AG-KIZ</strain>
        <tissue evidence="3">Muscle</tissue>
    </source>
</reference>
<gene>
    <name evidence="3" type="ORF">DPX16_12107</name>
</gene>
<sequence>MASKKPLNIRKVEKTASSDSKKVGGTRKPRDGVPSRRTMSSLADNDSTLVSSVLESSHLAGNVFQSTVLDGHCMRPDFDVSVIKEKVAPPSAVDPENEERDIATETFILAFLTAKIQHNTRKMREEFERNIMAVMEKEQQLCTQVNRKKQQYLLLEKQKQLNSLLDLQIEALTPVAAAAKTFAEEYNSFATAVDATRHQLPVKNVHIGEDPEQFLDEAVKCLKQSECLLQHYTKDIPTDCEAVTESLREMKNTGNEISQQLTRWHQSRRGRGHRHKEQGRPNRERVVKQTAEDSVPRGTCMTMCPDYELRQREAQNRLHRFEMLAGTERDRLPRADVSRAVKEYSRPAAGKDSTRASDLRPPSVLLKTVCYLVDDIAASSTFQPWTEVYSFVFDRLRSVRQDMIIQRVSGPDCVAVLEKSVRFLLYASYRLCGQPLQYYDPRINDTHLQESLSWLLESYRDGKHPHQEEFQALSLLYNLGSTHAIQHVLELPERTRSSPAVQLALAVSRAHTERNPVRLLRLTQRLDFLQVCAVHRHLLPCRRDLLLLYSHGHNSRNCRYPLQRLARLLFLKDPLAAELCQEYGVNVSGEWVNFSKSSFTEAPSGDLQCRRTHEPVEDEQWNSSAGSEIHGCA</sequence>
<dbReference type="GO" id="GO:0051225">
    <property type="term" value="P:spindle assembly"/>
    <property type="evidence" value="ECO:0007669"/>
    <property type="project" value="TreeGrafter"/>
</dbReference>
<protein>
    <submittedName>
        <fullName evidence="3">SAC3 domain-containing protein 1</fullName>
    </submittedName>
</protein>
<dbReference type="Pfam" id="PF03399">
    <property type="entry name" value="SAC3_GANP"/>
    <property type="match status" value="1"/>
</dbReference>
<dbReference type="AlphaFoldDB" id="A0A3N0YRJ4"/>
<dbReference type="InterPro" id="IPR005062">
    <property type="entry name" value="SAC3/GANP/THP3_conserved"/>
</dbReference>
<dbReference type="OrthoDB" id="264795at2759"/>
<evidence type="ECO:0000259" key="2">
    <source>
        <dbReference type="Pfam" id="PF03399"/>
    </source>
</evidence>
<dbReference type="EMBL" id="RJVU01029436">
    <property type="protein sequence ID" value="ROL48491.1"/>
    <property type="molecule type" value="Genomic_DNA"/>
</dbReference>
<feature type="compositionally biased region" description="Basic and acidic residues" evidence="1">
    <location>
        <begin position="10"/>
        <end position="34"/>
    </location>
</feature>
<dbReference type="GO" id="GO:0005819">
    <property type="term" value="C:spindle"/>
    <property type="evidence" value="ECO:0007669"/>
    <property type="project" value="TreeGrafter"/>
</dbReference>
<dbReference type="Proteomes" id="UP000281406">
    <property type="component" value="Unassembled WGS sequence"/>
</dbReference>
<dbReference type="PANTHER" id="PTHR12436">
    <property type="entry name" value="80 KDA MCM3-ASSOCIATED PROTEIN"/>
    <property type="match status" value="1"/>
</dbReference>
<name>A0A3N0YRJ4_ANAGA</name>
<proteinExistence type="predicted"/>
<dbReference type="GO" id="GO:0005634">
    <property type="term" value="C:nucleus"/>
    <property type="evidence" value="ECO:0007669"/>
    <property type="project" value="TreeGrafter"/>
</dbReference>
<dbReference type="GO" id="GO:0005813">
    <property type="term" value="C:centrosome"/>
    <property type="evidence" value="ECO:0007669"/>
    <property type="project" value="TreeGrafter"/>
</dbReference>
<dbReference type="PANTHER" id="PTHR12436:SF38">
    <property type="entry name" value="SAC3 DOMAIN-CONTAINING PROTEIN 1"/>
    <property type="match status" value="1"/>
</dbReference>
<keyword evidence="4" id="KW-1185">Reference proteome</keyword>
<feature type="domain" description="SAC3/GANP/THP3 conserved" evidence="2">
    <location>
        <begin position="303"/>
        <end position="588"/>
    </location>
</feature>
<dbReference type="Gene3D" id="1.25.40.990">
    <property type="match status" value="1"/>
</dbReference>
<feature type="region of interest" description="Disordered" evidence="1">
    <location>
        <begin position="257"/>
        <end position="294"/>
    </location>
</feature>
<dbReference type="FunFam" id="1.25.40.990:FF:000016">
    <property type="entry name" value="Si:zfos-452g4.1"/>
    <property type="match status" value="1"/>
</dbReference>
<organism evidence="3 4">
    <name type="scientific">Anabarilius grahami</name>
    <name type="common">Kanglang fish</name>
    <name type="synonym">Barilius grahami</name>
    <dbReference type="NCBI Taxonomy" id="495550"/>
    <lineage>
        <taxon>Eukaryota</taxon>
        <taxon>Metazoa</taxon>
        <taxon>Chordata</taxon>
        <taxon>Craniata</taxon>
        <taxon>Vertebrata</taxon>
        <taxon>Euteleostomi</taxon>
        <taxon>Actinopterygii</taxon>
        <taxon>Neopterygii</taxon>
        <taxon>Teleostei</taxon>
        <taxon>Ostariophysi</taxon>
        <taxon>Cypriniformes</taxon>
        <taxon>Xenocyprididae</taxon>
        <taxon>Xenocypridinae</taxon>
        <taxon>Xenocypridinae incertae sedis</taxon>
        <taxon>Anabarilius</taxon>
    </lineage>
</organism>
<feature type="region of interest" description="Disordered" evidence="1">
    <location>
        <begin position="614"/>
        <end position="633"/>
    </location>
</feature>
<feature type="compositionally biased region" description="Basic residues" evidence="1">
    <location>
        <begin position="265"/>
        <end position="277"/>
    </location>
</feature>
<comment type="caution">
    <text evidence="3">The sequence shown here is derived from an EMBL/GenBank/DDBJ whole genome shotgun (WGS) entry which is preliminary data.</text>
</comment>
<evidence type="ECO:0000313" key="3">
    <source>
        <dbReference type="EMBL" id="ROL48491.1"/>
    </source>
</evidence>
<accession>A0A3N0YRJ4</accession>
<dbReference type="InterPro" id="IPR045107">
    <property type="entry name" value="SAC3/GANP/THP3"/>
</dbReference>
<feature type="compositionally biased region" description="Basic and acidic residues" evidence="1">
    <location>
        <begin position="278"/>
        <end position="294"/>
    </location>
</feature>
<evidence type="ECO:0000256" key="1">
    <source>
        <dbReference type="SAM" id="MobiDB-lite"/>
    </source>
</evidence>
<evidence type="ECO:0000313" key="4">
    <source>
        <dbReference type="Proteomes" id="UP000281406"/>
    </source>
</evidence>
<dbReference type="GO" id="GO:0051298">
    <property type="term" value="P:centrosome duplication"/>
    <property type="evidence" value="ECO:0007669"/>
    <property type="project" value="TreeGrafter"/>
</dbReference>
<feature type="region of interest" description="Disordered" evidence="1">
    <location>
        <begin position="1"/>
        <end position="44"/>
    </location>
</feature>